<protein>
    <recommendedName>
        <fullName evidence="7">50S ribosomal protein L22</fullName>
    </recommendedName>
</protein>
<reference evidence="5" key="2">
    <citation type="submission" date="2024-10" db="UniProtKB">
        <authorList>
            <consortium name="EnsemblProtists"/>
        </authorList>
    </citation>
    <scope>IDENTIFICATION</scope>
</reference>
<evidence type="ECO:0000313" key="6">
    <source>
        <dbReference type="Proteomes" id="UP000013827"/>
    </source>
</evidence>
<dbReference type="InterPro" id="IPR036394">
    <property type="entry name" value="Ribosomal_uL22_sf"/>
</dbReference>
<dbReference type="AlphaFoldDB" id="A0A0D3I4R8"/>
<evidence type="ECO:0000256" key="1">
    <source>
        <dbReference type="ARBA" id="ARBA00009451"/>
    </source>
</evidence>
<dbReference type="OMA" id="VTHKNIR"/>
<dbReference type="eggNOG" id="KOG1711">
    <property type="taxonomic scope" value="Eukaryota"/>
</dbReference>
<keyword evidence="3 4" id="KW-0687">Ribonucleoprotein</keyword>
<reference evidence="6" key="1">
    <citation type="journal article" date="2013" name="Nature">
        <title>Pan genome of the phytoplankton Emiliania underpins its global distribution.</title>
        <authorList>
            <person name="Read B.A."/>
            <person name="Kegel J."/>
            <person name="Klute M.J."/>
            <person name="Kuo A."/>
            <person name="Lefebvre S.C."/>
            <person name="Maumus F."/>
            <person name="Mayer C."/>
            <person name="Miller J."/>
            <person name="Monier A."/>
            <person name="Salamov A."/>
            <person name="Young J."/>
            <person name="Aguilar M."/>
            <person name="Claverie J.M."/>
            <person name="Frickenhaus S."/>
            <person name="Gonzalez K."/>
            <person name="Herman E.K."/>
            <person name="Lin Y.C."/>
            <person name="Napier J."/>
            <person name="Ogata H."/>
            <person name="Sarno A.F."/>
            <person name="Shmutz J."/>
            <person name="Schroeder D."/>
            <person name="de Vargas C."/>
            <person name="Verret F."/>
            <person name="von Dassow P."/>
            <person name="Valentin K."/>
            <person name="Van de Peer Y."/>
            <person name="Wheeler G."/>
            <person name="Dacks J.B."/>
            <person name="Delwiche C.F."/>
            <person name="Dyhrman S.T."/>
            <person name="Glockner G."/>
            <person name="John U."/>
            <person name="Richards T."/>
            <person name="Worden A.Z."/>
            <person name="Zhang X."/>
            <person name="Grigoriev I.V."/>
            <person name="Allen A.E."/>
            <person name="Bidle K."/>
            <person name="Borodovsky M."/>
            <person name="Bowler C."/>
            <person name="Brownlee C."/>
            <person name="Cock J.M."/>
            <person name="Elias M."/>
            <person name="Gladyshev V.N."/>
            <person name="Groth M."/>
            <person name="Guda C."/>
            <person name="Hadaegh A."/>
            <person name="Iglesias-Rodriguez M.D."/>
            <person name="Jenkins J."/>
            <person name="Jones B.M."/>
            <person name="Lawson T."/>
            <person name="Leese F."/>
            <person name="Lindquist E."/>
            <person name="Lobanov A."/>
            <person name="Lomsadze A."/>
            <person name="Malik S.B."/>
            <person name="Marsh M.E."/>
            <person name="Mackinder L."/>
            <person name="Mock T."/>
            <person name="Mueller-Roeber B."/>
            <person name="Pagarete A."/>
            <person name="Parker M."/>
            <person name="Probert I."/>
            <person name="Quesneville H."/>
            <person name="Raines C."/>
            <person name="Rensing S.A."/>
            <person name="Riano-Pachon D.M."/>
            <person name="Richier S."/>
            <person name="Rokitta S."/>
            <person name="Shiraiwa Y."/>
            <person name="Soanes D.M."/>
            <person name="van der Giezen M."/>
            <person name="Wahlund T.M."/>
            <person name="Williams B."/>
            <person name="Wilson W."/>
            <person name="Wolfe G."/>
            <person name="Wurch L.L."/>
        </authorList>
    </citation>
    <scope>NUCLEOTIDE SEQUENCE</scope>
</reference>
<evidence type="ECO:0000256" key="2">
    <source>
        <dbReference type="ARBA" id="ARBA00022980"/>
    </source>
</evidence>
<dbReference type="Gene3D" id="3.90.470.10">
    <property type="entry name" value="Ribosomal protein L22/L17"/>
    <property type="match status" value="1"/>
</dbReference>
<dbReference type="SUPFAM" id="SSF54843">
    <property type="entry name" value="Ribosomal protein L22"/>
    <property type="match status" value="1"/>
</dbReference>
<dbReference type="RefSeq" id="XP_005793111.1">
    <property type="nucleotide sequence ID" value="XM_005793054.1"/>
</dbReference>
<dbReference type="GO" id="GO:0015934">
    <property type="term" value="C:large ribosomal subunit"/>
    <property type="evidence" value="ECO:0007669"/>
    <property type="project" value="InterPro"/>
</dbReference>
<keyword evidence="2 4" id="KW-0689">Ribosomal protein</keyword>
<dbReference type="RefSeq" id="XP_005758682.1">
    <property type="nucleotide sequence ID" value="XM_005758625.1"/>
</dbReference>
<name>A0A0D3I4R8_EMIH1</name>
<dbReference type="GeneID" id="17252401"/>
<dbReference type="PANTHER" id="PTHR13501:SF8">
    <property type="entry name" value="LARGE RIBOSOMAL SUBUNIT PROTEIN UL22M"/>
    <property type="match status" value="1"/>
</dbReference>
<comment type="similarity">
    <text evidence="1 4">Belongs to the universal ribosomal protein uL22 family.</text>
</comment>
<dbReference type="InterPro" id="IPR047867">
    <property type="entry name" value="Ribosomal_uL22_bac/org-type"/>
</dbReference>
<evidence type="ECO:0000313" key="5">
    <source>
        <dbReference type="EnsemblProtists" id="EOD06253"/>
    </source>
</evidence>
<evidence type="ECO:0000256" key="3">
    <source>
        <dbReference type="ARBA" id="ARBA00023274"/>
    </source>
</evidence>
<proteinExistence type="inferred from homology"/>
<dbReference type="EnsemblProtists" id="EOD40682">
    <property type="protein sequence ID" value="EOD40682"/>
    <property type="gene ID" value="EMIHUDRAFT_108359"/>
</dbReference>
<evidence type="ECO:0000256" key="4">
    <source>
        <dbReference type="RuleBase" id="RU004005"/>
    </source>
</evidence>
<organism evidence="5 6">
    <name type="scientific">Emiliania huxleyi (strain CCMP1516)</name>
    <dbReference type="NCBI Taxonomy" id="280463"/>
    <lineage>
        <taxon>Eukaryota</taxon>
        <taxon>Haptista</taxon>
        <taxon>Haptophyta</taxon>
        <taxon>Prymnesiophyceae</taxon>
        <taxon>Isochrysidales</taxon>
        <taxon>Noelaerhabdaceae</taxon>
        <taxon>Emiliania</taxon>
    </lineage>
</organism>
<accession>A0A0D3I4R8</accession>
<dbReference type="KEGG" id="ehx:EMIHUDRAFT_249974"/>
<dbReference type="HOGENOM" id="CLU_1392466_0_0_1"/>
<dbReference type="STRING" id="2903.R1DZW4"/>
<dbReference type="GO" id="GO:0006412">
    <property type="term" value="P:translation"/>
    <property type="evidence" value="ECO:0007669"/>
    <property type="project" value="InterPro"/>
</dbReference>
<dbReference type="GO" id="GO:0003735">
    <property type="term" value="F:structural constituent of ribosome"/>
    <property type="evidence" value="ECO:0007669"/>
    <property type="project" value="InterPro"/>
</dbReference>
<dbReference type="PANTHER" id="PTHR13501">
    <property type="entry name" value="CHLOROPLAST 50S RIBOSOMAL PROTEIN L22-RELATED"/>
    <property type="match status" value="1"/>
</dbReference>
<dbReference type="InterPro" id="IPR001063">
    <property type="entry name" value="Ribosomal_uL22"/>
</dbReference>
<dbReference type="GeneID" id="17285952"/>
<dbReference type="Pfam" id="PF00237">
    <property type="entry name" value="Ribosomal_L22"/>
    <property type="match status" value="1"/>
</dbReference>
<dbReference type="PaxDb" id="2903-EOD06253"/>
<dbReference type="EnsemblProtists" id="EOD06253">
    <property type="protein sequence ID" value="EOD06253"/>
    <property type="gene ID" value="EMIHUDRAFT_249974"/>
</dbReference>
<sequence>MLARLAGSSRGPAARAVRSLSSALGVPLPVAPAAEVKPGRTAQAFYRNLPVSPKKLRVVANLTPKLYWREAMMQLEFCRKQMAVMVKNAIESAAGNAEAQGLSKERLVVDEVVVNKGKHFKKMDIKARGKTGIRKTYFSHLRVVLREVAEEEVGRTQHFGKWRPGSKLNQLLALPWAERVKHLPRYKPLPGYDPHG</sequence>
<evidence type="ECO:0008006" key="7">
    <source>
        <dbReference type="Google" id="ProtNLM"/>
    </source>
</evidence>
<dbReference type="Proteomes" id="UP000013827">
    <property type="component" value="Unassembled WGS sequence"/>
</dbReference>
<keyword evidence="6" id="KW-1185">Reference proteome</keyword>
<dbReference type="KEGG" id="ehx:EMIHUDRAFT_108359"/>